<accession>A0A0K2FGA0</accession>
<sequence length="72" mass="8181">MEIIKEQSPQDKLLTINDVPVGKTFVIDGWNSVHLRINDGIVNMDENTFRGPGEWRTDVCARIVQSELKVTL</sequence>
<keyword evidence="2" id="KW-1185">Reference proteome</keyword>
<protein>
    <submittedName>
        <fullName evidence="1">Uncharacterized protein</fullName>
    </submittedName>
</protein>
<gene>
    <name evidence="1" type="ORF">RU59_00012</name>
</gene>
<reference evidence="1 2" key="1">
    <citation type="submission" date="2015-07" db="EMBL/GenBank/DDBJ databases">
        <title>Enterobacter aerogenes phage phiEap-2.</title>
        <authorList>
            <person name="Zhao X."/>
        </authorList>
    </citation>
    <scope>NUCLEOTIDE SEQUENCE [LARGE SCALE GENOMIC DNA]</scope>
</reference>
<name>A0A0K2FGA0_9CAUD</name>
<evidence type="ECO:0000313" key="1">
    <source>
        <dbReference type="EMBL" id="ALA45075.1"/>
    </source>
</evidence>
<dbReference type="EMBL" id="KT321314">
    <property type="protein sequence ID" value="ALA45075.1"/>
    <property type="molecule type" value="Genomic_DNA"/>
</dbReference>
<organism evidence="1 2">
    <name type="scientific">Enterobacter phage phiEap-1</name>
    <dbReference type="NCBI Taxonomy" id="1587520"/>
    <lineage>
        <taxon>Viruses</taxon>
        <taxon>Duplodnaviria</taxon>
        <taxon>Heunggongvirae</taxon>
        <taxon>Uroviricota</taxon>
        <taxon>Caudoviricetes</taxon>
        <taxon>Autographivirales</taxon>
        <taxon>Autotranscriptaviridae</taxon>
        <taxon>Studiervirinae</taxon>
        <taxon>Eapunavirus</taxon>
        <taxon>Eapunavirus Eap1</taxon>
    </lineage>
</organism>
<evidence type="ECO:0000313" key="2">
    <source>
        <dbReference type="Proteomes" id="UP000207643"/>
    </source>
</evidence>
<dbReference type="RefSeq" id="YP_009196354.1">
    <property type="nucleotide sequence ID" value="NC_028772.1"/>
</dbReference>
<dbReference type="GeneID" id="26647478"/>
<proteinExistence type="predicted"/>
<dbReference type="KEGG" id="vg:26647478"/>
<dbReference type="Proteomes" id="UP000207643">
    <property type="component" value="Segment"/>
</dbReference>